<sequence length="184" mass="20102">MFLKRLLLPIMLIVCNAIYAQSFKVVDNKGTLRNINEEIGNLAELYVSVPASPQVLTEVFSDVIFNSTGIVDASDFSVGGSAITINKIGRYEITYRVSTKSKNNDRSGAEFYLDMAGIEVPGTRAYTYSRNSVVDKNTATVTKIIVTTQVAVIKVKGRVYASTASDKTVFIADNGCSLIVKRIK</sequence>
<keyword evidence="1" id="KW-0732">Signal</keyword>
<protein>
    <submittedName>
        <fullName evidence="2">Uncharacterized protein</fullName>
    </submittedName>
</protein>
<feature type="chain" id="PRO_5008286921" evidence="1">
    <location>
        <begin position="21"/>
        <end position="184"/>
    </location>
</feature>
<evidence type="ECO:0000313" key="2">
    <source>
        <dbReference type="EMBL" id="OAZ04512.1"/>
    </source>
</evidence>
<evidence type="ECO:0000256" key="1">
    <source>
        <dbReference type="SAM" id="SignalP"/>
    </source>
</evidence>
<evidence type="ECO:0000313" key="3">
    <source>
        <dbReference type="Proteomes" id="UP000093807"/>
    </source>
</evidence>
<comment type="caution">
    <text evidence="2">The sequence shown here is derived from an EMBL/GenBank/DDBJ whole genome shotgun (WGS) entry which is preliminary data.</text>
</comment>
<dbReference type="Gene3D" id="2.60.120.40">
    <property type="match status" value="1"/>
</dbReference>
<dbReference type="RefSeq" id="WP_064714936.1">
    <property type="nucleotide sequence ID" value="NZ_JMTM01000025.1"/>
</dbReference>
<dbReference type="Proteomes" id="UP000093807">
    <property type="component" value="Unassembled WGS sequence"/>
</dbReference>
<dbReference type="AlphaFoldDB" id="A0A199XSW6"/>
<keyword evidence="3" id="KW-1185">Reference proteome</keyword>
<dbReference type="EMBL" id="JMTM01000025">
    <property type="protein sequence ID" value="OAZ04512.1"/>
    <property type="molecule type" value="Genomic_DNA"/>
</dbReference>
<accession>A0A199XSW6</accession>
<organism evidence="2 3">
    <name type="scientific">Flavobacterium succinicans</name>
    <dbReference type="NCBI Taxonomy" id="29536"/>
    <lineage>
        <taxon>Bacteria</taxon>
        <taxon>Pseudomonadati</taxon>
        <taxon>Bacteroidota</taxon>
        <taxon>Flavobacteriia</taxon>
        <taxon>Flavobacteriales</taxon>
        <taxon>Flavobacteriaceae</taxon>
        <taxon>Flavobacterium</taxon>
    </lineage>
</organism>
<proteinExistence type="predicted"/>
<reference evidence="2 3" key="1">
    <citation type="submission" date="2016-06" db="EMBL/GenBank/DDBJ databases">
        <title>Draft genome sequence of Flavobacterium succinicans strain DD5b.</title>
        <authorList>
            <person name="Poehlein A."/>
            <person name="Daniel R."/>
            <person name="Simeonova D.D."/>
        </authorList>
    </citation>
    <scope>NUCLEOTIDE SEQUENCE [LARGE SCALE GENOMIC DNA]</scope>
    <source>
        <strain evidence="2 3">DD5b</strain>
    </source>
</reference>
<dbReference type="InterPro" id="IPR008983">
    <property type="entry name" value="Tumour_necrosis_fac-like_dom"/>
</dbReference>
<feature type="signal peptide" evidence="1">
    <location>
        <begin position="1"/>
        <end position="20"/>
    </location>
</feature>
<gene>
    <name evidence="2" type="ORF">FLB_10860</name>
</gene>
<dbReference type="OrthoDB" id="1145223at2"/>
<name>A0A199XSW6_9FLAO</name>
<dbReference type="PATRIC" id="fig|29536.5.peg.1138"/>